<dbReference type="GO" id="GO:0005576">
    <property type="term" value="C:extracellular region"/>
    <property type="evidence" value="ECO:0007669"/>
    <property type="project" value="UniProtKB-SubCell"/>
</dbReference>
<dbReference type="SUPFAM" id="SSF49299">
    <property type="entry name" value="PKD domain"/>
    <property type="match status" value="1"/>
</dbReference>
<evidence type="ECO:0000313" key="6">
    <source>
        <dbReference type="Proteomes" id="UP000294498"/>
    </source>
</evidence>
<dbReference type="Gene3D" id="2.60.40.10">
    <property type="entry name" value="Immunoglobulins"/>
    <property type="match status" value="1"/>
</dbReference>
<protein>
    <recommendedName>
        <fullName evidence="4">Carbohydrate-binding module family 96 domain-containing protein</fullName>
    </recommendedName>
</protein>
<dbReference type="Proteomes" id="UP000294498">
    <property type="component" value="Unassembled WGS sequence"/>
</dbReference>
<dbReference type="OrthoDB" id="661558at2"/>
<organism evidence="5 6">
    <name type="scientific">Dinghuibacter silviterrae</name>
    <dbReference type="NCBI Taxonomy" id="1539049"/>
    <lineage>
        <taxon>Bacteria</taxon>
        <taxon>Pseudomonadati</taxon>
        <taxon>Bacteroidota</taxon>
        <taxon>Chitinophagia</taxon>
        <taxon>Chitinophagales</taxon>
        <taxon>Chitinophagaceae</taxon>
        <taxon>Dinghuibacter</taxon>
    </lineage>
</organism>
<feature type="domain" description="Carbohydrate-binding module family 96" evidence="4">
    <location>
        <begin position="169"/>
        <end position="308"/>
    </location>
</feature>
<comment type="subcellular location">
    <subcellularLocation>
        <location evidence="1">Secreted</location>
    </subcellularLocation>
</comment>
<keyword evidence="3" id="KW-0732">Signal</keyword>
<keyword evidence="2" id="KW-0964">Secreted</keyword>
<evidence type="ECO:0000256" key="1">
    <source>
        <dbReference type="ARBA" id="ARBA00004613"/>
    </source>
</evidence>
<dbReference type="InterPro" id="IPR055372">
    <property type="entry name" value="CBM96"/>
</dbReference>
<dbReference type="Pfam" id="PF24517">
    <property type="entry name" value="CBM96"/>
    <property type="match status" value="1"/>
</dbReference>
<name>A0A4R8DSA3_9BACT</name>
<evidence type="ECO:0000256" key="2">
    <source>
        <dbReference type="ARBA" id="ARBA00022525"/>
    </source>
</evidence>
<dbReference type="RefSeq" id="WP_133991658.1">
    <property type="nucleotide sequence ID" value="NZ_SODV01000001.1"/>
</dbReference>
<dbReference type="Pfam" id="PF22352">
    <property type="entry name" value="K319L-like_PKD"/>
    <property type="match status" value="1"/>
</dbReference>
<evidence type="ECO:0000256" key="3">
    <source>
        <dbReference type="ARBA" id="ARBA00022729"/>
    </source>
</evidence>
<sequence length="312" mass="33100">MKKLITCATLCSALMFVNCKKTTIPLPPTITIIPTPAVQLPADTASLNAIVTAKGGNTIAQETWSQLSGPNTATMANASSASTPISDLIAGTYVFKLQVTSSDGLSVSAEDTIVVKSSTVYTLTLKPTDNPNEVDLWGTPQNTDFGTNPLSPEFDAEYWTVHGNPAIIRSLVSFDLSSIPTTASILTATLSLYSDTTPLNGNLIDANYGAGDSIVIRQVTSPWVATTVTWPTQPSVTDTNQVLLPATALPFLNLPSINVTGIVSNQVSTGTNYGFQLALQNEAGPYISRIFCSSRYSDSTRHPSLTITYSIK</sequence>
<proteinExistence type="predicted"/>
<reference evidence="5 6" key="1">
    <citation type="submission" date="2019-03" db="EMBL/GenBank/DDBJ databases">
        <title>Genomic Encyclopedia of Type Strains, Phase IV (KMG-IV): sequencing the most valuable type-strain genomes for metagenomic binning, comparative biology and taxonomic classification.</title>
        <authorList>
            <person name="Goeker M."/>
        </authorList>
    </citation>
    <scope>NUCLEOTIDE SEQUENCE [LARGE SCALE GENOMIC DNA]</scope>
    <source>
        <strain evidence="5 6">DSM 100059</strain>
    </source>
</reference>
<dbReference type="InterPro" id="IPR013783">
    <property type="entry name" value="Ig-like_fold"/>
</dbReference>
<gene>
    <name evidence="5" type="ORF">EDB95_1276</name>
</gene>
<keyword evidence="6" id="KW-1185">Reference proteome</keyword>
<accession>A0A4R8DSA3</accession>
<evidence type="ECO:0000313" key="5">
    <source>
        <dbReference type="EMBL" id="TDX00257.1"/>
    </source>
</evidence>
<dbReference type="AlphaFoldDB" id="A0A4R8DSA3"/>
<evidence type="ECO:0000259" key="4">
    <source>
        <dbReference type="Pfam" id="PF24517"/>
    </source>
</evidence>
<dbReference type="EMBL" id="SODV01000001">
    <property type="protein sequence ID" value="TDX00257.1"/>
    <property type="molecule type" value="Genomic_DNA"/>
</dbReference>
<dbReference type="InterPro" id="IPR035986">
    <property type="entry name" value="PKD_dom_sf"/>
</dbReference>
<dbReference type="NCBIfam" id="NF033679">
    <property type="entry name" value="DNRLRE_dom"/>
    <property type="match status" value="1"/>
</dbReference>
<comment type="caution">
    <text evidence="5">The sequence shown here is derived from an EMBL/GenBank/DDBJ whole genome shotgun (WGS) entry which is preliminary data.</text>
</comment>